<organism evidence="2 3">
    <name type="scientific">Rhynchophorus ferrugineus</name>
    <name type="common">Red palm weevil</name>
    <name type="synonym">Curculio ferrugineus</name>
    <dbReference type="NCBI Taxonomy" id="354439"/>
    <lineage>
        <taxon>Eukaryota</taxon>
        <taxon>Metazoa</taxon>
        <taxon>Ecdysozoa</taxon>
        <taxon>Arthropoda</taxon>
        <taxon>Hexapoda</taxon>
        <taxon>Insecta</taxon>
        <taxon>Pterygota</taxon>
        <taxon>Neoptera</taxon>
        <taxon>Endopterygota</taxon>
        <taxon>Coleoptera</taxon>
        <taxon>Polyphaga</taxon>
        <taxon>Cucujiformia</taxon>
        <taxon>Curculionidae</taxon>
        <taxon>Dryophthorinae</taxon>
        <taxon>Rhynchophorus</taxon>
    </lineage>
</organism>
<reference evidence="2" key="1">
    <citation type="submission" date="2020-08" db="EMBL/GenBank/DDBJ databases">
        <title>Genome sequencing and assembly of the red palm weevil Rhynchophorus ferrugineus.</title>
        <authorList>
            <person name="Dias G.B."/>
            <person name="Bergman C.M."/>
            <person name="Manee M."/>
        </authorList>
    </citation>
    <scope>NUCLEOTIDE SEQUENCE</scope>
    <source>
        <strain evidence="2">AA-2017</strain>
        <tissue evidence="2">Whole larva</tissue>
    </source>
</reference>
<sequence>MQQATDRSVRVGVDDRLLNKRAQHHDATSQTCQLPDMGTTIKGNNVKKVDGIYSFVTWVPLFVTSNYLGFINTWRWVLEEKRK</sequence>
<name>A0A834I3Y9_RHYFE</name>
<protein>
    <submittedName>
        <fullName evidence="2">Uncharacterized protein</fullName>
    </submittedName>
</protein>
<evidence type="ECO:0000256" key="1">
    <source>
        <dbReference type="SAM" id="Phobius"/>
    </source>
</evidence>
<comment type="caution">
    <text evidence="2">The sequence shown here is derived from an EMBL/GenBank/DDBJ whole genome shotgun (WGS) entry which is preliminary data.</text>
</comment>
<evidence type="ECO:0000313" key="3">
    <source>
        <dbReference type="Proteomes" id="UP000625711"/>
    </source>
</evidence>
<proteinExistence type="predicted"/>
<dbReference type="Proteomes" id="UP000625711">
    <property type="component" value="Unassembled WGS sequence"/>
</dbReference>
<keyword evidence="1" id="KW-1133">Transmembrane helix</keyword>
<gene>
    <name evidence="2" type="ORF">GWI33_016169</name>
</gene>
<dbReference type="EMBL" id="JAACXV010014049">
    <property type="protein sequence ID" value="KAF7270865.1"/>
    <property type="molecule type" value="Genomic_DNA"/>
</dbReference>
<feature type="transmembrane region" description="Helical" evidence="1">
    <location>
        <begin position="52"/>
        <end position="74"/>
    </location>
</feature>
<keyword evidence="3" id="KW-1185">Reference proteome</keyword>
<accession>A0A834I3Y9</accession>
<evidence type="ECO:0000313" key="2">
    <source>
        <dbReference type="EMBL" id="KAF7270865.1"/>
    </source>
</evidence>
<keyword evidence="1" id="KW-0472">Membrane</keyword>
<keyword evidence="1" id="KW-0812">Transmembrane</keyword>
<dbReference type="AlphaFoldDB" id="A0A834I3Y9"/>